<name>A0AA36CKC0_9BILA</name>
<dbReference type="Proteomes" id="UP001177023">
    <property type="component" value="Unassembled WGS sequence"/>
</dbReference>
<dbReference type="CDD" id="cd19757">
    <property type="entry name" value="Bbox1"/>
    <property type="match status" value="1"/>
</dbReference>
<feature type="non-terminal residue" evidence="1">
    <location>
        <position position="1"/>
    </location>
</feature>
<evidence type="ECO:0000313" key="2">
    <source>
        <dbReference type="Proteomes" id="UP001177023"/>
    </source>
</evidence>
<dbReference type="Gene3D" id="2.20.25.240">
    <property type="match status" value="1"/>
</dbReference>
<evidence type="ECO:0000313" key="1">
    <source>
        <dbReference type="EMBL" id="CAJ0569640.1"/>
    </source>
</evidence>
<comment type="caution">
    <text evidence="1">The sequence shown here is derived from an EMBL/GenBank/DDBJ whole genome shotgun (WGS) entry which is preliminary data.</text>
</comment>
<keyword evidence="2" id="KW-1185">Reference proteome</keyword>
<organism evidence="1 2">
    <name type="scientific">Mesorhabditis spiculigera</name>
    <dbReference type="NCBI Taxonomy" id="96644"/>
    <lineage>
        <taxon>Eukaryota</taxon>
        <taxon>Metazoa</taxon>
        <taxon>Ecdysozoa</taxon>
        <taxon>Nematoda</taxon>
        <taxon>Chromadorea</taxon>
        <taxon>Rhabditida</taxon>
        <taxon>Rhabditina</taxon>
        <taxon>Rhabditomorpha</taxon>
        <taxon>Rhabditoidea</taxon>
        <taxon>Rhabditidae</taxon>
        <taxon>Mesorhabditinae</taxon>
        <taxon>Mesorhabditis</taxon>
    </lineage>
</organism>
<reference evidence="1" key="1">
    <citation type="submission" date="2023-06" db="EMBL/GenBank/DDBJ databases">
        <authorList>
            <person name="Delattre M."/>
        </authorList>
    </citation>
    <scope>NUCLEOTIDE SEQUENCE</scope>
    <source>
        <strain evidence="1">AF72</strain>
    </source>
</reference>
<sequence>MEEPVDFQSLLMGLAGEPQEQKPLLPSTPGTVSDFTLFDSPSLPASEARSQRGGQLYYDELGYEYRSYRVDSTGKANFRCCARRCTGKAYWQGDGLPVTRKSNHNHPPPTFAKEVRHINESTKIWPHGPQSATEAVAEQLKTVPPYIKPLIKEASLKRKAMRLKKARKNQDTLNSATSAVQADVLANLLNQNTTALQTCEDCGSQEPDEKMFQCLECAKNLCSYCGLSMHKSHIEKVEPLGPRQVKALAENVKQLADKAMGFYSEFIPNEHADVQKKIQLSLQLLARKADEVEKCTRISDADFQSNYVRGFLELFSGYTDEYLPSLKKFSNQLEAMITQLAGENSQ</sequence>
<protein>
    <submittedName>
        <fullName evidence="1">Uncharacterized protein</fullName>
    </submittedName>
</protein>
<accession>A0AA36CKC0</accession>
<dbReference type="EMBL" id="CATQJA010002088">
    <property type="protein sequence ID" value="CAJ0569640.1"/>
    <property type="molecule type" value="Genomic_DNA"/>
</dbReference>
<proteinExistence type="predicted"/>
<dbReference type="AlphaFoldDB" id="A0AA36CKC0"/>
<gene>
    <name evidence="1" type="ORF">MSPICULIGERA_LOCUS8110</name>
</gene>